<protein>
    <submittedName>
        <fullName evidence="1">Uncharacterized protein</fullName>
    </submittedName>
</protein>
<gene>
    <name evidence="1" type="ORF">Hokovirus_2_114</name>
</gene>
<name>A0A1V0SFU5_9VIRU</name>
<evidence type="ECO:0000313" key="1">
    <source>
        <dbReference type="EMBL" id="ARF10587.1"/>
    </source>
</evidence>
<organism evidence="1">
    <name type="scientific">Hokovirus HKV1</name>
    <dbReference type="NCBI Taxonomy" id="1977638"/>
    <lineage>
        <taxon>Viruses</taxon>
        <taxon>Varidnaviria</taxon>
        <taxon>Bamfordvirae</taxon>
        <taxon>Nucleocytoviricota</taxon>
        <taxon>Megaviricetes</taxon>
        <taxon>Imitervirales</taxon>
        <taxon>Mimiviridae</taxon>
        <taxon>Klosneuvirinae</taxon>
        <taxon>Hokovirus</taxon>
    </lineage>
</organism>
<accession>A0A1V0SFU5</accession>
<reference evidence="1" key="1">
    <citation type="journal article" date="2017" name="Science">
        <title>Giant viruses with an expanded complement of translation system components.</title>
        <authorList>
            <person name="Schulz F."/>
            <person name="Yutin N."/>
            <person name="Ivanova N.N."/>
            <person name="Ortega D.R."/>
            <person name="Lee T.K."/>
            <person name="Vierheilig J."/>
            <person name="Daims H."/>
            <person name="Horn M."/>
            <person name="Wagner M."/>
            <person name="Jensen G.J."/>
            <person name="Kyrpides N.C."/>
            <person name="Koonin E.V."/>
            <person name="Woyke T."/>
        </authorList>
    </citation>
    <scope>NUCLEOTIDE SEQUENCE</scope>
    <source>
        <strain evidence="1">HKV1</strain>
    </source>
</reference>
<proteinExistence type="predicted"/>
<sequence>MNNKKNTCNNNSVFYGNSTKLIYDEDYYNDKIRQSTAVGNYNLDTNYVNNCQRCLSTLGPRTKQGPLSAGVSDVKPYSVPNFGNNVDIESILTNRNMPASKSSNGKLNPINVTNFRTYNLPTCGHFLDPVSTHLTNPPLNYKGISTNRFYDLNRNPQANIFWDFSVNTQLEIKDNFYEKMPVPLDEQMVFKTTTQRVPLPNVIGNMNCQ</sequence>
<dbReference type="EMBL" id="KY684104">
    <property type="protein sequence ID" value="ARF10587.1"/>
    <property type="molecule type" value="Genomic_DNA"/>
</dbReference>